<dbReference type="PROSITE" id="PS00216">
    <property type="entry name" value="SUGAR_TRANSPORT_1"/>
    <property type="match status" value="1"/>
</dbReference>
<dbReference type="Pfam" id="PF13489">
    <property type="entry name" value="Methyltransf_23"/>
    <property type="match status" value="1"/>
</dbReference>
<feature type="transmembrane region" description="Helical" evidence="7">
    <location>
        <begin position="434"/>
        <end position="455"/>
    </location>
</feature>
<dbReference type="NCBIfam" id="TIGR00879">
    <property type="entry name" value="SP"/>
    <property type="match status" value="1"/>
</dbReference>
<evidence type="ECO:0000256" key="7">
    <source>
        <dbReference type="SAM" id="Phobius"/>
    </source>
</evidence>
<dbReference type="SUPFAM" id="SSF53335">
    <property type="entry name" value="S-adenosyl-L-methionine-dependent methyltransferases"/>
    <property type="match status" value="1"/>
</dbReference>
<dbReference type="InterPro" id="IPR029063">
    <property type="entry name" value="SAM-dependent_MTases_sf"/>
</dbReference>
<dbReference type="Proteomes" id="UP000275480">
    <property type="component" value="Unassembled WGS sequence"/>
</dbReference>
<keyword evidence="6 7" id="KW-0472">Membrane</keyword>
<accession>A0AB74CLP9</accession>
<evidence type="ECO:0000256" key="2">
    <source>
        <dbReference type="ARBA" id="ARBA00010992"/>
    </source>
</evidence>
<dbReference type="InterPro" id="IPR003663">
    <property type="entry name" value="Sugar/inositol_transpt"/>
</dbReference>
<dbReference type="EMBL" id="QQZZ01000032">
    <property type="protein sequence ID" value="RMZ46991.1"/>
    <property type="molecule type" value="Genomic_DNA"/>
</dbReference>
<dbReference type="PRINTS" id="PR00171">
    <property type="entry name" value="SUGRTRNSPORT"/>
</dbReference>
<feature type="transmembrane region" description="Helical" evidence="7">
    <location>
        <begin position="182"/>
        <end position="199"/>
    </location>
</feature>
<keyword evidence="3" id="KW-0813">Transport</keyword>
<comment type="similarity">
    <text evidence="2">Belongs to the major facilitator superfamily. Sugar transporter (TC 2.A.1.1) family.</text>
</comment>
<evidence type="ECO:0000313" key="10">
    <source>
        <dbReference type="Proteomes" id="UP000275480"/>
    </source>
</evidence>
<evidence type="ECO:0000313" key="9">
    <source>
        <dbReference type="EMBL" id="RMZ46991.1"/>
    </source>
</evidence>
<dbReference type="PROSITE" id="PS00217">
    <property type="entry name" value="SUGAR_TRANSPORT_2"/>
    <property type="match status" value="1"/>
</dbReference>
<feature type="transmembrane region" description="Helical" evidence="7">
    <location>
        <begin position="12"/>
        <end position="40"/>
    </location>
</feature>
<dbReference type="InterPro" id="IPR050360">
    <property type="entry name" value="MFS_Sugar_Transporters"/>
</dbReference>
<proteinExistence type="inferred from homology"/>
<evidence type="ECO:0000256" key="4">
    <source>
        <dbReference type="ARBA" id="ARBA00022692"/>
    </source>
</evidence>
<dbReference type="Gene3D" id="3.40.50.150">
    <property type="entry name" value="Vaccinia Virus protein VP39"/>
    <property type="match status" value="1"/>
</dbReference>
<feature type="transmembrane region" description="Helical" evidence="7">
    <location>
        <begin position="364"/>
        <end position="384"/>
    </location>
</feature>
<dbReference type="AlphaFoldDB" id="A0AB74CLP9"/>
<evidence type="ECO:0000256" key="3">
    <source>
        <dbReference type="ARBA" id="ARBA00022448"/>
    </source>
</evidence>
<dbReference type="SUPFAM" id="SSF103473">
    <property type="entry name" value="MFS general substrate transporter"/>
    <property type="match status" value="1"/>
</dbReference>
<dbReference type="PANTHER" id="PTHR48022">
    <property type="entry name" value="PLASTIDIC GLUCOSE TRANSPORTER 4"/>
    <property type="match status" value="1"/>
</dbReference>
<dbReference type="CDD" id="cd02440">
    <property type="entry name" value="AdoMet_MTases"/>
    <property type="match status" value="1"/>
</dbReference>
<name>A0AB74CLP9_ASPFL</name>
<protein>
    <submittedName>
        <fullName evidence="9">MFS quinate transporter</fullName>
    </submittedName>
</protein>
<dbReference type="InterPro" id="IPR005829">
    <property type="entry name" value="Sugar_transporter_CS"/>
</dbReference>
<dbReference type="PROSITE" id="PS50850">
    <property type="entry name" value="MFS"/>
    <property type="match status" value="1"/>
</dbReference>
<comment type="caution">
    <text evidence="9">The sequence shown here is derived from an EMBL/GenBank/DDBJ whole genome shotgun (WGS) entry which is preliminary data.</text>
</comment>
<feature type="transmembrane region" description="Helical" evidence="7">
    <location>
        <begin position="84"/>
        <end position="102"/>
    </location>
</feature>
<dbReference type="GO" id="GO:0005351">
    <property type="term" value="F:carbohydrate:proton symporter activity"/>
    <property type="evidence" value="ECO:0007669"/>
    <property type="project" value="TreeGrafter"/>
</dbReference>
<evidence type="ECO:0000256" key="1">
    <source>
        <dbReference type="ARBA" id="ARBA00004141"/>
    </source>
</evidence>
<evidence type="ECO:0000256" key="6">
    <source>
        <dbReference type="ARBA" id="ARBA00023136"/>
    </source>
</evidence>
<dbReference type="InterPro" id="IPR005828">
    <property type="entry name" value="MFS_sugar_transport-like"/>
</dbReference>
<feature type="transmembrane region" description="Helical" evidence="7">
    <location>
        <begin position="60"/>
        <end position="77"/>
    </location>
</feature>
<feature type="transmembrane region" description="Helical" evidence="7">
    <location>
        <begin position="302"/>
        <end position="325"/>
    </location>
</feature>
<evidence type="ECO:0000256" key="5">
    <source>
        <dbReference type="ARBA" id="ARBA00022989"/>
    </source>
</evidence>
<dbReference type="Gene3D" id="1.20.1250.20">
    <property type="entry name" value="MFS general substrate transporter like domains"/>
    <property type="match status" value="1"/>
</dbReference>
<sequence>MGKNLGLVRAYYTVALACTGSFLFAYDTGIIGGVLTLKSFQNSFRYTEKQKSTINSNSNSLLQAGAFFACFFVWPFTAKYGRRWSIALASFIFCIGAIIQVIPTHSVAAFYVARVISGIGVGMATVIVPMYTSEMAPKSIRGRLGSFFQGFFVLGVFFSYWIDYAVEKHIPETSDSQWQIPIGLQLVPGGVLGLGMLFLKESVRWLAKKGRHDEAMRSLVWIRGGEETEEVRAEMAEILDGIEAENLATEGVTWKEILQVPGNLHRMCIAVTIQIGVQITGNTSLAYYAPQIFQAVGAGDNSLFISGFFGVAKVISCWFFLLFLVERIGRRWSLIIGAFLMGSLMLIVGILAKLFPPDPDDTTISSAGIASILMVYFEAMCYNMSWGPVPWLYMSEIFPTRIREVGIAVGTATQWLFNFVFSQATPHALDSMGWGMFLMFCIFNWILVVYAWLFIKETTGKSLEEMEEVFNSRVGLYHKERPLDEQVQNKHELTSLRSSITNYYYENGRRYHAYHAGAYWGPNDDKAQESMQIGHEVYRLLLSGRLYLAPIADKPQNVLDVGTGTGLWAIEFGDMHPSAKVIGTDLSPIQPSFTPPNVQFEVDDCCDPWLYKNDTFDFVHIRGLCGCVSDWDEFYRKAYKHIKPGEYIEQLEQSVHGKSDDGTTNGSMHNEWVQHFLKAGDS</sequence>
<keyword evidence="5 7" id="KW-1133">Transmembrane helix</keyword>
<feature type="transmembrane region" description="Helical" evidence="7">
    <location>
        <begin position="144"/>
        <end position="162"/>
    </location>
</feature>
<comment type="subcellular location">
    <subcellularLocation>
        <location evidence="1">Membrane</location>
        <topology evidence="1">Multi-pass membrane protein</topology>
    </subcellularLocation>
</comment>
<feature type="transmembrane region" description="Helical" evidence="7">
    <location>
        <begin position="267"/>
        <end position="290"/>
    </location>
</feature>
<dbReference type="InterPro" id="IPR020846">
    <property type="entry name" value="MFS_dom"/>
</dbReference>
<gene>
    <name evidence="9" type="ORF">CA14_002143</name>
</gene>
<feature type="transmembrane region" description="Helical" evidence="7">
    <location>
        <begin position="405"/>
        <end position="422"/>
    </location>
</feature>
<evidence type="ECO:0000259" key="8">
    <source>
        <dbReference type="PROSITE" id="PS50850"/>
    </source>
</evidence>
<organism evidence="9 10">
    <name type="scientific">Aspergillus flavus</name>
    <dbReference type="NCBI Taxonomy" id="5059"/>
    <lineage>
        <taxon>Eukaryota</taxon>
        <taxon>Fungi</taxon>
        <taxon>Dikarya</taxon>
        <taxon>Ascomycota</taxon>
        <taxon>Pezizomycotina</taxon>
        <taxon>Eurotiomycetes</taxon>
        <taxon>Eurotiomycetidae</taxon>
        <taxon>Eurotiales</taxon>
        <taxon>Aspergillaceae</taxon>
        <taxon>Aspergillus</taxon>
        <taxon>Aspergillus subgen. Circumdati</taxon>
    </lineage>
</organism>
<reference evidence="9 10" key="1">
    <citation type="submission" date="2018-07" db="EMBL/GenBank/DDBJ databases">
        <title>Identification of spontaneous genetic mutation associated with occurrence of a yellow conidial color mutant of Aspergillus flavus.</title>
        <authorList>
            <person name="Chang P.-K."/>
            <person name="Mack B.M."/>
            <person name="Scharfenstein L."/>
            <person name="Gilbert M.K."/>
        </authorList>
    </citation>
    <scope>NUCLEOTIDE SEQUENCE [LARGE SCALE GENOMIC DNA]</scope>
    <source>
        <strain evidence="9 10">CA14</strain>
    </source>
</reference>
<feature type="transmembrane region" description="Helical" evidence="7">
    <location>
        <begin position="108"/>
        <end position="132"/>
    </location>
</feature>
<dbReference type="FunFam" id="1.20.1250.20:FF:000090">
    <property type="entry name" value="MFS sugar transporter, putative"/>
    <property type="match status" value="1"/>
</dbReference>
<dbReference type="GO" id="GO:0016020">
    <property type="term" value="C:membrane"/>
    <property type="evidence" value="ECO:0007669"/>
    <property type="project" value="UniProtKB-SubCell"/>
</dbReference>
<dbReference type="InterPro" id="IPR036259">
    <property type="entry name" value="MFS_trans_sf"/>
</dbReference>
<dbReference type="PANTHER" id="PTHR48022:SF4">
    <property type="entry name" value="MAJOR FACILITATOR SUPERFAMILY (MFS) PROFILE DOMAIN-CONTAINING PROTEIN-RELATED"/>
    <property type="match status" value="1"/>
</dbReference>
<feature type="transmembrane region" description="Helical" evidence="7">
    <location>
        <begin position="332"/>
        <end position="352"/>
    </location>
</feature>
<keyword evidence="4 7" id="KW-0812">Transmembrane</keyword>
<dbReference type="Pfam" id="PF00083">
    <property type="entry name" value="Sugar_tr"/>
    <property type="match status" value="1"/>
</dbReference>
<feature type="domain" description="Major facilitator superfamily (MFS) profile" evidence="8">
    <location>
        <begin position="13"/>
        <end position="459"/>
    </location>
</feature>